<dbReference type="Proteomes" id="UP001497680">
    <property type="component" value="Unassembled WGS sequence"/>
</dbReference>
<evidence type="ECO:0000313" key="2">
    <source>
        <dbReference type="Proteomes" id="UP001497680"/>
    </source>
</evidence>
<dbReference type="EMBL" id="MU394335">
    <property type="protein sequence ID" value="KAI6084566.1"/>
    <property type="molecule type" value="Genomic_DNA"/>
</dbReference>
<proteinExistence type="predicted"/>
<gene>
    <name evidence="1" type="ORF">F4821DRAFT_168221</name>
</gene>
<reference evidence="1 2" key="1">
    <citation type="journal article" date="2022" name="New Phytol.">
        <title>Ecological generalism drives hyperdiversity of secondary metabolite gene clusters in xylarialean endophytes.</title>
        <authorList>
            <person name="Franco M.E.E."/>
            <person name="Wisecaver J.H."/>
            <person name="Arnold A.E."/>
            <person name="Ju Y.M."/>
            <person name="Slot J.C."/>
            <person name="Ahrendt S."/>
            <person name="Moore L.P."/>
            <person name="Eastman K.E."/>
            <person name="Scott K."/>
            <person name="Konkel Z."/>
            <person name="Mondo S.J."/>
            <person name="Kuo A."/>
            <person name="Hayes R.D."/>
            <person name="Haridas S."/>
            <person name="Andreopoulos B."/>
            <person name="Riley R."/>
            <person name="LaButti K."/>
            <person name="Pangilinan J."/>
            <person name="Lipzen A."/>
            <person name="Amirebrahimi M."/>
            <person name="Yan J."/>
            <person name="Adam C."/>
            <person name="Keymanesh K."/>
            <person name="Ng V."/>
            <person name="Louie K."/>
            <person name="Northen T."/>
            <person name="Drula E."/>
            <person name="Henrissat B."/>
            <person name="Hsieh H.M."/>
            <person name="Youens-Clark K."/>
            <person name="Lutzoni F."/>
            <person name="Miadlikowska J."/>
            <person name="Eastwood D.C."/>
            <person name="Hamelin R.C."/>
            <person name="Grigoriev I.V."/>
            <person name="U'Ren J.M."/>
        </authorList>
    </citation>
    <scope>NUCLEOTIDE SEQUENCE [LARGE SCALE GENOMIC DNA]</scope>
    <source>
        <strain evidence="1 2">ER1909</strain>
    </source>
</reference>
<keyword evidence="2" id="KW-1185">Reference proteome</keyword>
<sequence length="177" mass="20252">MEQFRAMVVRPGQIARSRENGYWNPVQHFAFLIKSAQSLQVFPALQGRLQWVPVEDVAATAVDLALHEGIIHPVYHIDNPVGQPWEAMVQTLASELEISELIPFEDWIRKVRRSPLSMETDNPALRVIDFLASNFEHVVRWIDSRHGSCERAFDDASDNQARARRSSEELHKGVEAR</sequence>
<comment type="caution">
    <text evidence="1">The sequence shown here is derived from an EMBL/GenBank/DDBJ whole genome shotgun (WGS) entry which is preliminary data.</text>
</comment>
<protein>
    <submittedName>
        <fullName evidence="1">Uncharacterized protein</fullName>
    </submittedName>
</protein>
<name>A0ACC0CVU0_9PEZI</name>
<evidence type="ECO:0000313" key="1">
    <source>
        <dbReference type="EMBL" id="KAI6084566.1"/>
    </source>
</evidence>
<accession>A0ACC0CVU0</accession>
<organism evidence="1 2">
    <name type="scientific">Hypoxylon rubiginosum</name>
    <dbReference type="NCBI Taxonomy" id="110542"/>
    <lineage>
        <taxon>Eukaryota</taxon>
        <taxon>Fungi</taxon>
        <taxon>Dikarya</taxon>
        <taxon>Ascomycota</taxon>
        <taxon>Pezizomycotina</taxon>
        <taxon>Sordariomycetes</taxon>
        <taxon>Xylariomycetidae</taxon>
        <taxon>Xylariales</taxon>
        <taxon>Hypoxylaceae</taxon>
        <taxon>Hypoxylon</taxon>
    </lineage>
</organism>